<evidence type="ECO:0000313" key="3">
    <source>
        <dbReference type="Proteomes" id="UP000070700"/>
    </source>
</evidence>
<sequence>MAQRYPGQGVPAKPANNQYDGQYNSHTTGNPPTPSSANATPNIGYPQAQTPSEISIQGRNQIQSRQQFHQIQSNPAVRVQNEQSSTYGYSHAQTGSMNYQTPSAPRDTTQTTYQQGFVQPQSNWPQLVQDQQNFGYGHGHTQPGMMYSQTTASREERHQTEHRQSFPQSQANWYPGVKNQNLAYGHGHVQPRYPYSQQAPVNAYQYPDPGSQTSQLYPHIAEQVRPHENTRSQLESLARQGFHPQQMVAPNTVHPSPDNMPSESGHTQGQRMASAPVQQQGSPTPLPTISSPSPVEAIADNKRKYDQTAFEEGQSAIAQAMETAASGWFRSFNHTQVNQPLPPKPAQKPRAPRNPPAARRQYQEPAPLPQQQTSAPASTSGFAPYNPFSPTPPYRSRYASQSLYAGLPVAPPRLPSPPPPPPPPPRSPQPPHPATHPSQIRESWHPEGCGCCDGGVPSELIRQGAAFRLPPTPQTILDPDNLPAEWMDNEDMMSAVLLPETCPPNHPYKVRDNEDGTPWTS</sequence>
<dbReference type="GeneID" id="28831192"/>
<accession>A0A194WRU6</accession>
<dbReference type="PRINTS" id="PR01217">
    <property type="entry name" value="PRICHEXTENSN"/>
</dbReference>
<reference evidence="2 3" key="1">
    <citation type="submission" date="2015-10" db="EMBL/GenBank/DDBJ databases">
        <title>Full genome of DAOMC 229536 Phialocephala scopiformis, a fungal endophyte of spruce producing the potent anti-insectan compound rugulosin.</title>
        <authorList>
            <consortium name="DOE Joint Genome Institute"/>
            <person name="Walker A.K."/>
            <person name="Frasz S.L."/>
            <person name="Seifert K.A."/>
            <person name="Miller J.D."/>
            <person name="Mondo S.J."/>
            <person name="Labutti K."/>
            <person name="Lipzen A."/>
            <person name="Dockter R."/>
            <person name="Kennedy M."/>
            <person name="Grigoriev I.V."/>
            <person name="Spatafora J.W."/>
        </authorList>
    </citation>
    <scope>NUCLEOTIDE SEQUENCE [LARGE SCALE GENOMIC DNA]</scope>
    <source>
        <strain evidence="2 3">CBS 120377</strain>
    </source>
</reference>
<keyword evidence="3" id="KW-1185">Reference proteome</keyword>
<feature type="compositionally biased region" description="Pro residues" evidence="1">
    <location>
        <begin position="409"/>
        <end position="434"/>
    </location>
</feature>
<feature type="compositionally biased region" description="Polar residues" evidence="1">
    <location>
        <begin position="15"/>
        <end position="50"/>
    </location>
</feature>
<feature type="region of interest" description="Disordered" evidence="1">
    <location>
        <begin position="500"/>
        <end position="521"/>
    </location>
</feature>
<dbReference type="InParanoid" id="A0A194WRU6"/>
<feature type="region of interest" description="Disordered" evidence="1">
    <location>
        <begin position="1"/>
        <end position="50"/>
    </location>
</feature>
<feature type="compositionally biased region" description="Polar residues" evidence="1">
    <location>
        <begin position="369"/>
        <end position="381"/>
    </location>
</feature>
<protein>
    <submittedName>
        <fullName evidence="2">Uncharacterized protein</fullName>
    </submittedName>
</protein>
<dbReference type="Proteomes" id="UP000070700">
    <property type="component" value="Unassembled WGS sequence"/>
</dbReference>
<dbReference type="KEGG" id="psco:LY89DRAFT_759597"/>
<evidence type="ECO:0000256" key="1">
    <source>
        <dbReference type="SAM" id="MobiDB-lite"/>
    </source>
</evidence>
<proteinExistence type="predicted"/>
<evidence type="ECO:0000313" key="2">
    <source>
        <dbReference type="EMBL" id="KUJ10708.1"/>
    </source>
</evidence>
<name>A0A194WRU6_MOLSC</name>
<organism evidence="2 3">
    <name type="scientific">Mollisia scopiformis</name>
    <name type="common">Conifer needle endophyte fungus</name>
    <name type="synonym">Phialocephala scopiformis</name>
    <dbReference type="NCBI Taxonomy" id="149040"/>
    <lineage>
        <taxon>Eukaryota</taxon>
        <taxon>Fungi</taxon>
        <taxon>Dikarya</taxon>
        <taxon>Ascomycota</taxon>
        <taxon>Pezizomycotina</taxon>
        <taxon>Leotiomycetes</taxon>
        <taxon>Helotiales</taxon>
        <taxon>Mollisiaceae</taxon>
        <taxon>Mollisia</taxon>
    </lineage>
</organism>
<feature type="region of interest" description="Disordered" evidence="1">
    <location>
        <begin position="84"/>
        <end position="109"/>
    </location>
</feature>
<dbReference type="AlphaFoldDB" id="A0A194WRU6"/>
<feature type="compositionally biased region" description="Polar residues" evidence="1">
    <location>
        <begin position="259"/>
        <end position="281"/>
    </location>
</feature>
<feature type="region of interest" description="Disordered" evidence="1">
    <location>
        <begin position="334"/>
        <end position="446"/>
    </location>
</feature>
<dbReference type="RefSeq" id="XP_018065063.1">
    <property type="nucleotide sequence ID" value="XM_018221466.1"/>
</dbReference>
<feature type="region of interest" description="Disordered" evidence="1">
    <location>
        <begin position="243"/>
        <end position="294"/>
    </location>
</feature>
<dbReference type="EMBL" id="KQ947428">
    <property type="protein sequence ID" value="KUJ10708.1"/>
    <property type="molecule type" value="Genomic_DNA"/>
</dbReference>
<gene>
    <name evidence="2" type="ORF">LY89DRAFT_759597</name>
</gene>